<proteinExistence type="inferred from homology"/>
<protein>
    <submittedName>
        <fullName evidence="5">Glucose-1-phosphate adenylyltransferase</fullName>
    </submittedName>
</protein>
<dbReference type="InterPro" id="IPR029044">
    <property type="entry name" value="Nucleotide-diphossugar_trans"/>
</dbReference>
<dbReference type="InterPro" id="IPR011832">
    <property type="entry name" value="GlgDAde_trans"/>
</dbReference>
<dbReference type="Gene3D" id="3.90.550.10">
    <property type="entry name" value="Spore Coat Polysaccharide Biosynthesis Protein SpsA, Chain A"/>
    <property type="match status" value="1"/>
</dbReference>
<feature type="domain" description="Glucose-1-phosphate adenylyltransferase/Bifunctional protein GlmU-like C-terminal hexapeptide" evidence="4">
    <location>
        <begin position="284"/>
        <end position="354"/>
    </location>
</feature>
<keyword evidence="5" id="KW-0548">Nucleotidyltransferase</keyword>
<dbReference type="InterPro" id="IPR011004">
    <property type="entry name" value="Trimer_LpxA-like_sf"/>
</dbReference>
<keyword evidence="6" id="KW-1185">Reference proteome</keyword>
<dbReference type="PANTHER" id="PTHR43523:SF6">
    <property type="entry name" value="GLYCOGEN BIOSYNTHESIS PROTEIN GLGD"/>
    <property type="match status" value="1"/>
</dbReference>
<dbReference type="NCBIfam" id="TIGR02092">
    <property type="entry name" value="glgD"/>
    <property type="match status" value="1"/>
</dbReference>
<evidence type="ECO:0000259" key="3">
    <source>
        <dbReference type="Pfam" id="PF00483"/>
    </source>
</evidence>
<dbReference type="EMBL" id="FNHB01000002">
    <property type="protein sequence ID" value="SDM05765.1"/>
    <property type="molecule type" value="Genomic_DNA"/>
</dbReference>
<dbReference type="STRING" id="146817.SAMN04488502_10236"/>
<gene>
    <name evidence="5" type="ORF">SAMN04488502_10236</name>
</gene>
<sequence length="372" mass="41307">MKRVMGIINLYESEAAIQEITGHRPLAAVPFAGRYRLIDFILSSMVNSGIQNVGILLKSKSRSLMDHLRSGKEWDLARKRDGLFILPSDGASAGAGKGQGDVESFQHHLDYIESSRQQYALVSGSHFVCNMNYRKVLQFHENTGADITIVYKELDPANDDFSGCTVLETASDGRVADLAVNPVRYSSSKVSLAMYLLRKELLIDLISGCYARGGVDLLKDGIIKNLAHLNVYGYPYCGFVARINSVGSYYRHNMELLRPDKWQELFVKSGLIYTKVKDAAPAKYQEQAQVSNVMIANGCVIEGSVENSVLFRDVRVHKGACIRNSIIMQKCQIGENAQIENVICDKDVVITTGKWLKGDQNYPLVIEKGTVI</sequence>
<keyword evidence="5" id="KW-0808">Transferase</keyword>
<dbReference type="Proteomes" id="UP000214880">
    <property type="component" value="Unassembled WGS sequence"/>
</dbReference>
<evidence type="ECO:0000256" key="2">
    <source>
        <dbReference type="ARBA" id="ARBA00023056"/>
    </source>
</evidence>
<evidence type="ECO:0000256" key="1">
    <source>
        <dbReference type="ARBA" id="ARBA00010443"/>
    </source>
</evidence>
<dbReference type="AlphaFoldDB" id="A0A1G9Q5Z9"/>
<accession>A0A1G9Q5Z9</accession>
<dbReference type="InterPro" id="IPR056818">
    <property type="entry name" value="GlmU/GlgC-like_hexapep"/>
</dbReference>
<dbReference type="CDD" id="cd02508">
    <property type="entry name" value="ADP_Glucose_PP"/>
    <property type="match status" value="1"/>
</dbReference>
<dbReference type="SUPFAM" id="SSF51161">
    <property type="entry name" value="Trimeric LpxA-like enzymes"/>
    <property type="match status" value="1"/>
</dbReference>
<evidence type="ECO:0000259" key="4">
    <source>
        <dbReference type="Pfam" id="PF24894"/>
    </source>
</evidence>
<dbReference type="Gene3D" id="2.160.10.10">
    <property type="entry name" value="Hexapeptide repeat proteins"/>
    <property type="match status" value="1"/>
</dbReference>
<dbReference type="GO" id="GO:0008878">
    <property type="term" value="F:glucose-1-phosphate adenylyltransferase activity"/>
    <property type="evidence" value="ECO:0007669"/>
    <property type="project" value="InterPro"/>
</dbReference>
<feature type="domain" description="Nucleotidyl transferase" evidence="3">
    <location>
        <begin position="20"/>
        <end position="207"/>
    </location>
</feature>
<evidence type="ECO:0000313" key="6">
    <source>
        <dbReference type="Proteomes" id="UP000214880"/>
    </source>
</evidence>
<dbReference type="SUPFAM" id="SSF53448">
    <property type="entry name" value="Nucleotide-diphospho-sugar transferases"/>
    <property type="match status" value="1"/>
</dbReference>
<dbReference type="RefSeq" id="WP_092070063.1">
    <property type="nucleotide sequence ID" value="NZ_FNHB01000002.1"/>
</dbReference>
<organism evidence="5 6">
    <name type="scientific">Dendrosporobacter quercicolus</name>
    <dbReference type="NCBI Taxonomy" id="146817"/>
    <lineage>
        <taxon>Bacteria</taxon>
        <taxon>Bacillati</taxon>
        <taxon>Bacillota</taxon>
        <taxon>Negativicutes</taxon>
        <taxon>Selenomonadales</taxon>
        <taxon>Sporomusaceae</taxon>
        <taxon>Dendrosporobacter</taxon>
    </lineage>
</organism>
<dbReference type="GO" id="GO:0005978">
    <property type="term" value="P:glycogen biosynthetic process"/>
    <property type="evidence" value="ECO:0007669"/>
    <property type="project" value="UniProtKB-KW"/>
</dbReference>
<dbReference type="InterPro" id="IPR005835">
    <property type="entry name" value="NTP_transferase_dom"/>
</dbReference>
<dbReference type="PANTHER" id="PTHR43523">
    <property type="entry name" value="GLUCOSE-1-PHOSPHATE ADENYLYLTRANSFERASE-RELATED"/>
    <property type="match status" value="1"/>
</dbReference>
<dbReference type="Pfam" id="PF24894">
    <property type="entry name" value="Hexapep_GlmU"/>
    <property type="match status" value="1"/>
</dbReference>
<reference evidence="5 6" key="1">
    <citation type="submission" date="2016-10" db="EMBL/GenBank/DDBJ databases">
        <authorList>
            <person name="de Groot N.N."/>
        </authorList>
    </citation>
    <scope>NUCLEOTIDE SEQUENCE [LARGE SCALE GENOMIC DNA]</scope>
    <source>
        <strain evidence="5 6">DSM 1736</strain>
    </source>
</reference>
<dbReference type="Pfam" id="PF00483">
    <property type="entry name" value="NTP_transferase"/>
    <property type="match status" value="1"/>
</dbReference>
<keyword evidence="2" id="KW-0320">Glycogen biosynthesis</keyword>
<name>A0A1G9Q5Z9_9FIRM</name>
<dbReference type="CDD" id="cd04651">
    <property type="entry name" value="LbH_G1P_AT_C"/>
    <property type="match status" value="1"/>
</dbReference>
<dbReference type="OrthoDB" id="9801810at2"/>
<evidence type="ECO:0000313" key="5">
    <source>
        <dbReference type="EMBL" id="SDM05765.1"/>
    </source>
</evidence>
<dbReference type="InterPro" id="IPR011831">
    <property type="entry name" value="ADP-Glc_PPase"/>
</dbReference>
<comment type="similarity">
    <text evidence="1">Belongs to the bacterial/plant glucose-1-phosphate adenylyltransferase family.</text>
</comment>